<name>A0A835A9J7_9POAL</name>
<sequence length="88" mass="9187">MANLTVLVIIFLVVMTQATMLPVDGARALELVAVAEASSPVKPPSSTSLRVPALIPFDGSFGEEEAYGPAAAEYLATDCTYKTPVFGP</sequence>
<keyword evidence="3" id="KW-1185">Reference proteome</keyword>
<dbReference type="AlphaFoldDB" id="A0A835A9J7"/>
<comment type="caution">
    <text evidence="2">The sequence shown here is derived from an EMBL/GenBank/DDBJ whole genome shotgun (WGS) entry which is preliminary data.</text>
</comment>
<organism evidence="2 3">
    <name type="scientific">Digitaria exilis</name>
    <dbReference type="NCBI Taxonomy" id="1010633"/>
    <lineage>
        <taxon>Eukaryota</taxon>
        <taxon>Viridiplantae</taxon>
        <taxon>Streptophyta</taxon>
        <taxon>Embryophyta</taxon>
        <taxon>Tracheophyta</taxon>
        <taxon>Spermatophyta</taxon>
        <taxon>Magnoliopsida</taxon>
        <taxon>Liliopsida</taxon>
        <taxon>Poales</taxon>
        <taxon>Poaceae</taxon>
        <taxon>PACMAD clade</taxon>
        <taxon>Panicoideae</taxon>
        <taxon>Panicodae</taxon>
        <taxon>Paniceae</taxon>
        <taxon>Anthephorinae</taxon>
        <taxon>Digitaria</taxon>
    </lineage>
</organism>
<gene>
    <name evidence="2" type="ORF">HU200_058584</name>
</gene>
<evidence type="ECO:0000256" key="1">
    <source>
        <dbReference type="SAM" id="SignalP"/>
    </source>
</evidence>
<protein>
    <submittedName>
        <fullName evidence="2">Uncharacterized protein</fullName>
    </submittedName>
</protein>
<reference evidence="2" key="1">
    <citation type="submission" date="2020-07" db="EMBL/GenBank/DDBJ databases">
        <title>Genome sequence and genetic diversity analysis of an under-domesticated orphan crop, white fonio (Digitaria exilis).</title>
        <authorList>
            <person name="Bennetzen J.L."/>
            <person name="Chen S."/>
            <person name="Ma X."/>
            <person name="Wang X."/>
            <person name="Yssel A.E.J."/>
            <person name="Chaluvadi S.R."/>
            <person name="Johnson M."/>
            <person name="Gangashetty P."/>
            <person name="Hamidou F."/>
            <person name="Sanogo M.D."/>
            <person name="Zwaenepoel A."/>
            <person name="Wallace J."/>
            <person name="Van De Peer Y."/>
            <person name="Van Deynze A."/>
        </authorList>
    </citation>
    <scope>NUCLEOTIDE SEQUENCE</scope>
    <source>
        <tissue evidence="2">Leaves</tissue>
    </source>
</reference>
<feature type="signal peptide" evidence="1">
    <location>
        <begin position="1"/>
        <end position="18"/>
    </location>
</feature>
<keyword evidence="1" id="KW-0732">Signal</keyword>
<evidence type="ECO:0000313" key="3">
    <source>
        <dbReference type="Proteomes" id="UP000636709"/>
    </source>
</evidence>
<dbReference type="EMBL" id="JACEFO010002462">
    <property type="protein sequence ID" value="KAF8659373.1"/>
    <property type="molecule type" value="Genomic_DNA"/>
</dbReference>
<evidence type="ECO:0000313" key="2">
    <source>
        <dbReference type="EMBL" id="KAF8659373.1"/>
    </source>
</evidence>
<feature type="chain" id="PRO_5032871883" evidence="1">
    <location>
        <begin position="19"/>
        <end position="88"/>
    </location>
</feature>
<proteinExistence type="predicted"/>
<dbReference type="Proteomes" id="UP000636709">
    <property type="component" value="Unassembled WGS sequence"/>
</dbReference>
<accession>A0A835A9J7</accession>